<dbReference type="AlphaFoldDB" id="B0X4L4"/>
<gene>
    <name evidence="3" type="primary">6047540</name>
    <name evidence="2" type="ORF">CpipJ_CPIJ014444</name>
</gene>
<accession>B0X4L4</accession>
<dbReference type="Proteomes" id="UP000002320">
    <property type="component" value="Unassembled WGS sequence"/>
</dbReference>
<protein>
    <submittedName>
        <fullName evidence="2 3">Uncharacterized protein</fullName>
    </submittedName>
</protein>
<dbReference type="EnsemblMetazoa" id="CPIJ014444-RA">
    <property type="protein sequence ID" value="CPIJ014444-PA"/>
    <property type="gene ID" value="CPIJ014444"/>
</dbReference>
<reference evidence="2" key="1">
    <citation type="submission" date="2007-03" db="EMBL/GenBank/DDBJ databases">
        <title>Annotation of Culex pipiens quinquefasciatus.</title>
        <authorList>
            <consortium name="The Broad Institute Genome Sequencing Platform"/>
            <person name="Atkinson P.W."/>
            <person name="Hemingway J."/>
            <person name="Christensen B.M."/>
            <person name="Higgs S."/>
            <person name="Kodira C."/>
            <person name="Hannick L."/>
            <person name="Megy K."/>
            <person name="O'Leary S."/>
            <person name="Pearson M."/>
            <person name="Haas B.J."/>
            <person name="Mauceli E."/>
            <person name="Wortman J.R."/>
            <person name="Lee N.H."/>
            <person name="Guigo R."/>
            <person name="Stanke M."/>
            <person name="Alvarado L."/>
            <person name="Amedeo P."/>
            <person name="Antoine C.H."/>
            <person name="Arensburger P."/>
            <person name="Bidwell S.L."/>
            <person name="Crawford M."/>
            <person name="Camaro F."/>
            <person name="Devon K."/>
            <person name="Engels R."/>
            <person name="Hammond M."/>
            <person name="Howarth C."/>
            <person name="Koehrsen M."/>
            <person name="Lawson D."/>
            <person name="Montgomery P."/>
            <person name="Nene V."/>
            <person name="Nusbaum C."/>
            <person name="Puiu D."/>
            <person name="Romero-Severson J."/>
            <person name="Severson D.W."/>
            <person name="Shumway M."/>
            <person name="Sisk P."/>
            <person name="Stolte C."/>
            <person name="Zeng Q."/>
            <person name="Eisenstadt E."/>
            <person name="Fraser-Liggett C."/>
            <person name="Strausberg R."/>
            <person name="Galagan J."/>
            <person name="Birren B."/>
            <person name="Collins F.H."/>
        </authorList>
    </citation>
    <scope>NUCLEOTIDE SEQUENCE [LARGE SCALE GENOMIC DNA]</scope>
    <source>
        <strain evidence="2">JHB</strain>
    </source>
</reference>
<feature type="region of interest" description="Disordered" evidence="1">
    <location>
        <begin position="1"/>
        <end position="21"/>
    </location>
</feature>
<dbReference type="InParanoid" id="B0X4L4"/>
<organism>
    <name type="scientific">Culex quinquefasciatus</name>
    <name type="common">Southern house mosquito</name>
    <name type="synonym">Culex pungens</name>
    <dbReference type="NCBI Taxonomy" id="7176"/>
    <lineage>
        <taxon>Eukaryota</taxon>
        <taxon>Metazoa</taxon>
        <taxon>Ecdysozoa</taxon>
        <taxon>Arthropoda</taxon>
        <taxon>Hexapoda</taxon>
        <taxon>Insecta</taxon>
        <taxon>Pterygota</taxon>
        <taxon>Neoptera</taxon>
        <taxon>Endopterygota</taxon>
        <taxon>Diptera</taxon>
        <taxon>Nematocera</taxon>
        <taxon>Culicoidea</taxon>
        <taxon>Culicidae</taxon>
        <taxon>Culicinae</taxon>
        <taxon>Culicini</taxon>
        <taxon>Culex</taxon>
        <taxon>Culex</taxon>
    </lineage>
</organism>
<proteinExistence type="predicted"/>
<evidence type="ECO:0000313" key="3">
    <source>
        <dbReference type="EnsemblMetazoa" id="CPIJ014444-PA"/>
    </source>
</evidence>
<dbReference type="EMBL" id="DS232346">
    <property type="protein sequence ID" value="EDS40431.1"/>
    <property type="molecule type" value="Genomic_DNA"/>
</dbReference>
<reference evidence="3" key="2">
    <citation type="submission" date="2020-05" db="UniProtKB">
        <authorList>
            <consortium name="EnsemblMetazoa"/>
        </authorList>
    </citation>
    <scope>IDENTIFICATION</scope>
    <source>
        <strain evidence="3">JHB</strain>
    </source>
</reference>
<dbReference type="VEuPathDB" id="VectorBase:CPIJ014444"/>
<name>B0X4L4_CULQU</name>
<dbReference type="HOGENOM" id="CLU_3191835_0_0_1"/>
<keyword evidence="4" id="KW-1185">Reference proteome</keyword>
<evidence type="ECO:0000256" key="1">
    <source>
        <dbReference type="SAM" id="MobiDB-lite"/>
    </source>
</evidence>
<dbReference type="KEGG" id="cqu:CpipJ_CPIJ014444"/>
<evidence type="ECO:0000313" key="2">
    <source>
        <dbReference type="EMBL" id="EDS40431.1"/>
    </source>
</evidence>
<evidence type="ECO:0000313" key="4">
    <source>
        <dbReference type="Proteomes" id="UP000002320"/>
    </source>
</evidence>
<sequence length="46" mass="5133">MTREKSHLTHPPHTSQKRARPSDFVLRVLLRISSCSGCTTVVRGVS</sequence>